<keyword evidence="2" id="KW-1185">Reference proteome</keyword>
<protein>
    <recommendedName>
        <fullName evidence="3">Endonuclease-reverse transcriptase</fullName>
    </recommendedName>
</protein>
<accession>A0ABD2NWH5</accession>
<dbReference type="EMBL" id="JABFTP020000144">
    <property type="protein sequence ID" value="KAL3282515.1"/>
    <property type="molecule type" value="Genomic_DNA"/>
</dbReference>
<evidence type="ECO:0008006" key="3">
    <source>
        <dbReference type="Google" id="ProtNLM"/>
    </source>
</evidence>
<comment type="caution">
    <text evidence="1">The sequence shown here is derived from an EMBL/GenBank/DDBJ whole genome shotgun (WGS) entry which is preliminary data.</text>
</comment>
<sequence>EYISARNEVMRLIKTEENNAWYQHCQQIETLIGGKRCSKVRKFIRSLKSSNKDKVHISIIELEEWKDHYANLLQEKRTEYRDESPKRILESKVRKSRLEWKQRRRL</sequence>
<name>A0ABD2NWH5_9CUCU</name>
<dbReference type="AlphaFoldDB" id="A0ABD2NWH5"/>
<proteinExistence type="predicted"/>
<organism evidence="1 2">
    <name type="scientific">Cryptolaemus montrouzieri</name>
    <dbReference type="NCBI Taxonomy" id="559131"/>
    <lineage>
        <taxon>Eukaryota</taxon>
        <taxon>Metazoa</taxon>
        <taxon>Ecdysozoa</taxon>
        <taxon>Arthropoda</taxon>
        <taxon>Hexapoda</taxon>
        <taxon>Insecta</taxon>
        <taxon>Pterygota</taxon>
        <taxon>Neoptera</taxon>
        <taxon>Endopterygota</taxon>
        <taxon>Coleoptera</taxon>
        <taxon>Polyphaga</taxon>
        <taxon>Cucujiformia</taxon>
        <taxon>Coccinelloidea</taxon>
        <taxon>Coccinellidae</taxon>
        <taxon>Scymninae</taxon>
        <taxon>Scymnini</taxon>
        <taxon>Cryptolaemus</taxon>
    </lineage>
</organism>
<feature type="non-terminal residue" evidence="1">
    <location>
        <position position="1"/>
    </location>
</feature>
<gene>
    <name evidence="1" type="ORF">HHI36_005697</name>
</gene>
<evidence type="ECO:0000313" key="2">
    <source>
        <dbReference type="Proteomes" id="UP001516400"/>
    </source>
</evidence>
<reference evidence="1 2" key="1">
    <citation type="journal article" date="2021" name="BMC Biol.">
        <title>Horizontally acquired antibacterial genes associated with adaptive radiation of ladybird beetles.</title>
        <authorList>
            <person name="Li H.S."/>
            <person name="Tang X.F."/>
            <person name="Huang Y.H."/>
            <person name="Xu Z.Y."/>
            <person name="Chen M.L."/>
            <person name="Du X.Y."/>
            <person name="Qiu B.Y."/>
            <person name="Chen P.T."/>
            <person name="Zhang W."/>
            <person name="Slipinski A."/>
            <person name="Escalona H.E."/>
            <person name="Waterhouse R.M."/>
            <person name="Zwick A."/>
            <person name="Pang H."/>
        </authorList>
    </citation>
    <scope>NUCLEOTIDE SEQUENCE [LARGE SCALE GENOMIC DNA]</scope>
    <source>
        <strain evidence="1">SYSU2018</strain>
    </source>
</reference>
<evidence type="ECO:0000313" key="1">
    <source>
        <dbReference type="EMBL" id="KAL3282515.1"/>
    </source>
</evidence>
<dbReference type="Proteomes" id="UP001516400">
    <property type="component" value="Unassembled WGS sequence"/>
</dbReference>